<protein>
    <recommendedName>
        <fullName evidence="4">Spermidine synthase</fullName>
    </recommendedName>
</protein>
<dbReference type="Gene3D" id="3.40.50.150">
    <property type="entry name" value="Vaccinia Virus protein VP39"/>
    <property type="match status" value="1"/>
</dbReference>
<keyword evidence="3" id="KW-1185">Reference proteome</keyword>
<dbReference type="InterPro" id="IPR029063">
    <property type="entry name" value="SAM-dependent_MTases_sf"/>
</dbReference>
<dbReference type="PANTHER" id="PTHR43317:SF1">
    <property type="entry name" value="THERMOSPERMINE SYNTHASE ACAULIS5"/>
    <property type="match status" value="1"/>
</dbReference>
<evidence type="ECO:0000256" key="1">
    <source>
        <dbReference type="ARBA" id="ARBA00023115"/>
    </source>
</evidence>
<evidence type="ECO:0008006" key="4">
    <source>
        <dbReference type="Google" id="ProtNLM"/>
    </source>
</evidence>
<sequence>MARRTLVETIDTSMSKLRIETRDQLRTLFIDEAESSAIDLSDPTYIEFEYMQHIRAAVDTTFPPATALRILHLGGAGCALARCFNAERPHSRQLAIEIDPELATLSRSYFDLPASPALRVRAQDARVTLDTNSGSWHVIVRDTFANGKVPAHLTTREAYARAAQLLQPVGIYCVNIAGERGLGPLYREVQAANTEFPHLCAIADPAIFKNRRSGNIILLASHKELNISHIDRALRMLAMPARLISGELLVRQASGERAVTDADIGWPAP</sequence>
<reference evidence="3" key="1">
    <citation type="submission" date="2016-10" db="EMBL/GenBank/DDBJ databases">
        <authorList>
            <person name="Varghese N."/>
            <person name="Submissions S."/>
        </authorList>
    </citation>
    <scope>NUCLEOTIDE SEQUENCE [LARGE SCALE GENOMIC DNA]</scope>
    <source>
        <strain evidence="3">DSM 10002</strain>
    </source>
</reference>
<evidence type="ECO:0000313" key="2">
    <source>
        <dbReference type="EMBL" id="SDU81741.1"/>
    </source>
</evidence>
<proteinExistence type="predicted"/>
<dbReference type="AlphaFoldDB" id="A0A1H2LMA8"/>
<organism evidence="2 3">
    <name type="scientific">Arcanobacterium phocae</name>
    <dbReference type="NCBI Taxonomy" id="131112"/>
    <lineage>
        <taxon>Bacteria</taxon>
        <taxon>Bacillati</taxon>
        <taxon>Actinomycetota</taxon>
        <taxon>Actinomycetes</taxon>
        <taxon>Actinomycetales</taxon>
        <taxon>Actinomycetaceae</taxon>
        <taxon>Arcanobacterium</taxon>
    </lineage>
</organism>
<dbReference type="OrthoDB" id="8221452at2"/>
<dbReference type="PANTHER" id="PTHR43317">
    <property type="entry name" value="THERMOSPERMINE SYNTHASE ACAULIS5"/>
    <property type="match status" value="1"/>
</dbReference>
<keyword evidence="1" id="KW-0620">Polyamine biosynthesis</keyword>
<dbReference type="STRING" id="131112.SAMN04489737_1591"/>
<dbReference type="EMBL" id="LT629804">
    <property type="protein sequence ID" value="SDU81741.1"/>
    <property type="molecule type" value="Genomic_DNA"/>
</dbReference>
<dbReference type="GO" id="GO:0006596">
    <property type="term" value="P:polyamine biosynthetic process"/>
    <property type="evidence" value="ECO:0007669"/>
    <property type="project" value="UniProtKB-KW"/>
</dbReference>
<dbReference type="GeneID" id="65345317"/>
<dbReference type="SUPFAM" id="SSF53335">
    <property type="entry name" value="S-adenosyl-L-methionine-dependent methyltransferases"/>
    <property type="match status" value="1"/>
</dbReference>
<gene>
    <name evidence="2" type="ORF">SAMN04489737_1591</name>
</gene>
<evidence type="ECO:0000313" key="3">
    <source>
        <dbReference type="Proteomes" id="UP000214355"/>
    </source>
</evidence>
<name>A0A1H2LMA8_9ACTO</name>
<dbReference type="NCBIfam" id="NF037959">
    <property type="entry name" value="MFS_SpdSyn"/>
    <property type="match status" value="1"/>
</dbReference>
<accession>A0A1H2LMA8</accession>
<dbReference type="Proteomes" id="UP000214355">
    <property type="component" value="Chromosome I"/>
</dbReference>
<dbReference type="RefSeq" id="WP_091281945.1">
    <property type="nucleotide sequence ID" value="NZ_JABAPH010000055.1"/>
</dbReference>